<dbReference type="InterPro" id="IPR005282">
    <property type="entry name" value="LC_transporter"/>
</dbReference>
<feature type="transmembrane region" description="Helical" evidence="11">
    <location>
        <begin position="103"/>
        <end position="122"/>
    </location>
</feature>
<evidence type="ECO:0000256" key="8">
    <source>
        <dbReference type="ARBA" id="ARBA00023136"/>
    </source>
</evidence>
<dbReference type="OrthoDB" id="75720at2759"/>
<keyword evidence="7 11" id="KW-1133">Transmembrane helix</keyword>
<dbReference type="PANTHER" id="PTHR13131">
    <property type="entry name" value="CYSTINOSIN"/>
    <property type="match status" value="1"/>
</dbReference>
<dbReference type="GO" id="GO:0015293">
    <property type="term" value="F:symporter activity"/>
    <property type="evidence" value="ECO:0007669"/>
    <property type="project" value="UniProtKB-KW"/>
</dbReference>
<dbReference type="Proteomes" id="UP000692954">
    <property type="component" value="Unassembled WGS sequence"/>
</dbReference>
<keyword evidence="3" id="KW-0813">Transport</keyword>
<feature type="transmembrane region" description="Helical" evidence="11">
    <location>
        <begin position="236"/>
        <end position="260"/>
    </location>
</feature>
<organism evidence="12 13">
    <name type="scientific">Paramecium sonneborni</name>
    <dbReference type="NCBI Taxonomy" id="65129"/>
    <lineage>
        <taxon>Eukaryota</taxon>
        <taxon>Sar</taxon>
        <taxon>Alveolata</taxon>
        <taxon>Ciliophora</taxon>
        <taxon>Intramacronucleata</taxon>
        <taxon>Oligohymenophorea</taxon>
        <taxon>Peniculida</taxon>
        <taxon>Parameciidae</taxon>
        <taxon>Paramecium</taxon>
    </lineage>
</organism>
<dbReference type="InterPro" id="IPR006603">
    <property type="entry name" value="PQ-loop_rpt"/>
</dbReference>
<evidence type="ECO:0000256" key="3">
    <source>
        <dbReference type="ARBA" id="ARBA00022448"/>
    </source>
</evidence>
<feature type="transmembrane region" description="Helical" evidence="11">
    <location>
        <begin position="168"/>
        <end position="190"/>
    </location>
</feature>
<feature type="transmembrane region" description="Helical" evidence="11">
    <location>
        <begin position="59"/>
        <end position="83"/>
    </location>
</feature>
<name>A0A8S1PUT7_9CILI</name>
<comment type="subcellular location">
    <subcellularLocation>
        <location evidence="1">Lysosome membrane</location>
        <topology evidence="1">Multi-pass membrane protein</topology>
    </subcellularLocation>
</comment>
<evidence type="ECO:0000256" key="2">
    <source>
        <dbReference type="ARBA" id="ARBA00006855"/>
    </source>
</evidence>
<keyword evidence="5" id="KW-0677">Repeat</keyword>
<keyword evidence="8 11" id="KW-0472">Membrane</keyword>
<gene>
    <name evidence="12" type="ORF">PSON_ATCC_30995.1.T0870177</name>
</gene>
<keyword evidence="4 11" id="KW-0812">Transmembrane</keyword>
<feature type="transmembrane region" description="Helical" evidence="11">
    <location>
        <begin position="134"/>
        <end position="156"/>
    </location>
</feature>
<accession>A0A8S1PUT7</accession>
<keyword evidence="13" id="KW-1185">Reference proteome</keyword>
<protein>
    <recommendedName>
        <fullName evidence="14">Cystinosin</fullName>
    </recommendedName>
</protein>
<evidence type="ECO:0000313" key="13">
    <source>
        <dbReference type="Proteomes" id="UP000692954"/>
    </source>
</evidence>
<dbReference type="FunFam" id="1.20.1280.290:FF:000016">
    <property type="entry name" value="Cystinosin homolog"/>
    <property type="match status" value="1"/>
</dbReference>
<evidence type="ECO:0000256" key="11">
    <source>
        <dbReference type="SAM" id="Phobius"/>
    </source>
</evidence>
<comment type="similarity">
    <text evidence="2">Belongs to the cystinosin family.</text>
</comment>
<evidence type="ECO:0000256" key="4">
    <source>
        <dbReference type="ARBA" id="ARBA00022692"/>
    </source>
</evidence>
<sequence length="279" mass="32564">MFYLSQLEPVLQSYHSEVTNNKALDIISNIIGWAYIFCWSFSFYGQLYENFKVKHVQGIAFEFLGLNLSGYLFLSAYTSAGYFKGGENGWPFSGNITLQDLIFAFHSVGITIITIIQIAYYYKKGDNPGVSLWCIILLIFLWSQTIIYIILTWIFGWQVIFQNEKLNVLYWMGYEKLFVTLIKNVPQVYLNYQRKSTEGWSILNILLAFIGGILSFLQMLIDQLNGKSANLVEMNIVKFILSCIVLVFDLIFIFQHYVIYNPKRNKSKTIQDEYHYMKQ</sequence>
<dbReference type="GO" id="GO:0005765">
    <property type="term" value="C:lysosomal membrane"/>
    <property type="evidence" value="ECO:0007669"/>
    <property type="project" value="UniProtKB-SubCell"/>
</dbReference>
<comment type="caution">
    <text evidence="12">The sequence shown here is derived from an EMBL/GenBank/DDBJ whole genome shotgun (WGS) entry which is preliminary data.</text>
</comment>
<keyword evidence="9" id="KW-0458">Lysosome</keyword>
<dbReference type="PANTHER" id="PTHR13131:SF5">
    <property type="entry name" value="CYSTINOSIN"/>
    <property type="match status" value="1"/>
</dbReference>
<comment type="catalytic activity">
    <reaction evidence="10">
        <text>L-cystine(out) + H(+)(out) = L-cystine(in) + H(+)(in)</text>
        <dbReference type="Rhea" id="RHEA:66172"/>
        <dbReference type="ChEBI" id="CHEBI:15378"/>
        <dbReference type="ChEBI" id="CHEBI:35491"/>
    </reaction>
    <physiologicalReaction direction="left-to-right" evidence="10">
        <dbReference type="Rhea" id="RHEA:66173"/>
    </physiologicalReaction>
</comment>
<evidence type="ECO:0008006" key="14">
    <source>
        <dbReference type="Google" id="ProtNLM"/>
    </source>
</evidence>
<evidence type="ECO:0000313" key="12">
    <source>
        <dbReference type="EMBL" id="CAD8106812.1"/>
    </source>
</evidence>
<dbReference type="SMART" id="SM00679">
    <property type="entry name" value="CTNS"/>
    <property type="match status" value="2"/>
</dbReference>
<keyword evidence="6" id="KW-0769">Symport</keyword>
<evidence type="ECO:0000256" key="1">
    <source>
        <dbReference type="ARBA" id="ARBA00004155"/>
    </source>
</evidence>
<reference evidence="12" key="1">
    <citation type="submission" date="2021-01" db="EMBL/GenBank/DDBJ databases">
        <authorList>
            <consortium name="Genoscope - CEA"/>
            <person name="William W."/>
        </authorList>
    </citation>
    <scope>NUCLEOTIDE SEQUENCE</scope>
</reference>
<evidence type="ECO:0000256" key="6">
    <source>
        <dbReference type="ARBA" id="ARBA00022847"/>
    </source>
</evidence>
<evidence type="ECO:0000256" key="9">
    <source>
        <dbReference type="ARBA" id="ARBA00023228"/>
    </source>
</evidence>
<dbReference type="EMBL" id="CAJJDN010000087">
    <property type="protein sequence ID" value="CAD8106812.1"/>
    <property type="molecule type" value="Genomic_DNA"/>
</dbReference>
<evidence type="ECO:0000256" key="7">
    <source>
        <dbReference type="ARBA" id="ARBA00022989"/>
    </source>
</evidence>
<dbReference type="Pfam" id="PF04193">
    <property type="entry name" value="PQ-loop"/>
    <property type="match status" value="2"/>
</dbReference>
<evidence type="ECO:0000256" key="10">
    <source>
        <dbReference type="ARBA" id="ARBA00048473"/>
    </source>
</evidence>
<feature type="transmembrane region" description="Helical" evidence="11">
    <location>
        <begin position="26"/>
        <end position="47"/>
    </location>
</feature>
<dbReference type="GO" id="GO:0015184">
    <property type="term" value="F:L-cystine transmembrane transporter activity"/>
    <property type="evidence" value="ECO:0007669"/>
    <property type="project" value="TreeGrafter"/>
</dbReference>
<feature type="transmembrane region" description="Helical" evidence="11">
    <location>
        <begin position="202"/>
        <end position="221"/>
    </location>
</feature>
<proteinExistence type="inferred from homology"/>
<evidence type="ECO:0000256" key="5">
    <source>
        <dbReference type="ARBA" id="ARBA00022737"/>
    </source>
</evidence>
<dbReference type="AlphaFoldDB" id="A0A8S1PUT7"/>